<protein>
    <submittedName>
        <fullName evidence="4">Alpha amylase</fullName>
    </submittedName>
</protein>
<dbReference type="CDD" id="cd02857">
    <property type="entry name" value="E_set_CDase_PDE_N"/>
    <property type="match status" value="1"/>
</dbReference>
<proteinExistence type="predicted"/>
<organism evidence="4">
    <name type="scientific">mine drainage metagenome</name>
    <dbReference type="NCBI Taxonomy" id="410659"/>
    <lineage>
        <taxon>unclassified sequences</taxon>
        <taxon>metagenomes</taxon>
        <taxon>ecological metagenomes</taxon>
    </lineage>
</organism>
<dbReference type="SMART" id="SM00642">
    <property type="entry name" value="Aamy"/>
    <property type="match status" value="1"/>
</dbReference>
<feature type="domain" description="Glycosyl hydrolase family 13 catalytic" evidence="3">
    <location>
        <begin position="215"/>
        <end position="483"/>
    </location>
</feature>
<dbReference type="InterPro" id="IPR013783">
    <property type="entry name" value="Ig-like_fold"/>
</dbReference>
<comment type="caution">
    <text evidence="4">The sequence shown here is derived from an EMBL/GenBank/DDBJ whole genome shotgun (WGS) entry which is preliminary data.</text>
</comment>
<evidence type="ECO:0000313" key="4">
    <source>
        <dbReference type="EMBL" id="EQD73042.1"/>
    </source>
</evidence>
<dbReference type="EMBL" id="AUZX01003750">
    <property type="protein sequence ID" value="EQD73042.1"/>
    <property type="molecule type" value="Genomic_DNA"/>
</dbReference>
<dbReference type="SUPFAM" id="SSF51445">
    <property type="entry name" value="(Trans)glycosidases"/>
    <property type="match status" value="1"/>
</dbReference>
<evidence type="ECO:0000256" key="2">
    <source>
        <dbReference type="ARBA" id="ARBA00023295"/>
    </source>
</evidence>
<dbReference type="Gene3D" id="2.60.40.10">
    <property type="entry name" value="Immunoglobulins"/>
    <property type="match status" value="1"/>
</dbReference>
<dbReference type="PANTHER" id="PTHR10357">
    <property type="entry name" value="ALPHA-AMYLASE FAMILY MEMBER"/>
    <property type="match status" value="1"/>
</dbReference>
<keyword evidence="2" id="KW-0326">Glycosidase</keyword>
<dbReference type="GO" id="GO:0005975">
    <property type="term" value="P:carbohydrate metabolic process"/>
    <property type="evidence" value="ECO:0007669"/>
    <property type="project" value="InterPro"/>
</dbReference>
<evidence type="ECO:0000259" key="3">
    <source>
        <dbReference type="SMART" id="SM00642"/>
    </source>
</evidence>
<sequence>MAAGSGEAREGCARAHRPGKQFGYAREIKVIEPDIRGWLLLRVASVTSVTMMTLLLSACGGGASGAPTVSGTVSGSSAPVIDAAALFSDQGPMFDSNPEPAANSSVTLTLRTGHNNVTSANVVYYNTSTDAVTRVPMSWSSTDPTGQFDYWQGTIGNVGSTELRYWFQINDGTATAWYNAAGVSSTEPATTNSDNFFIIPGFTTPDWMKNGVGYEIFVDRFYDGNPSNDILTDEYSYGGCETEQHTWTSGYTSVAANVSGCNSEVFFGGDLVGIQDKLSYIKQTLGANILYLTPIFASPTNHKYDTANYYEVDPAFGTDTDLENLISAIHSSGNGPEGYIILDGVFNHTGDTNCWFGKYTYWNETCNVVGAYQSQSSSYYDYYTFPSWPTEYSDFLGVCGTSNSGICSMPKLNYGSTGSPVREQIYASPSSVMQTYLKAPYGIDGWRLDSAQYIDANGNNGSDATNHQIMQQMRAAVTAINPN</sequence>
<dbReference type="GO" id="GO:0004553">
    <property type="term" value="F:hydrolase activity, hydrolyzing O-glycosyl compounds"/>
    <property type="evidence" value="ECO:0007669"/>
    <property type="project" value="InterPro"/>
</dbReference>
<gene>
    <name evidence="4" type="ORF">B1A_05149</name>
</gene>
<dbReference type="AlphaFoldDB" id="T1BT32"/>
<accession>T1BT32</accession>
<reference evidence="4" key="2">
    <citation type="journal article" date="2014" name="ISME J.">
        <title>Microbial stratification in low pH oxic and suboxic macroscopic growths along an acid mine drainage.</title>
        <authorList>
            <person name="Mendez-Garcia C."/>
            <person name="Mesa V."/>
            <person name="Sprenger R.R."/>
            <person name="Richter M."/>
            <person name="Diez M.S."/>
            <person name="Solano J."/>
            <person name="Bargiela R."/>
            <person name="Golyshina O.V."/>
            <person name="Manteca A."/>
            <person name="Ramos J.L."/>
            <person name="Gallego J.R."/>
            <person name="Llorente I."/>
            <person name="Martins Dos Santos V.A."/>
            <person name="Jensen O.N."/>
            <person name="Pelaez A.I."/>
            <person name="Sanchez J."/>
            <person name="Ferrer M."/>
        </authorList>
    </citation>
    <scope>NUCLEOTIDE SEQUENCE</scope>
</reference>
<evidence type="ECO:0000256" key="1">
    <source>
        <dbReference type="ARBA" id="ARBA00022801"/>
    </source>
</evidence>
<feature type="non-terminal residue" evidence="4">
    <location>
        <position position="483"/>
    </location>
</feature>
<dbReference type="Pfam" id="PF00128">
    <property type="entry name" value="Alpha-amylase"/>
    <property type="match status" value="1"/>
</dbReference>
<dbReference type="PANTHER" id="PTHR10357:SF210">
    <property type="entry name" value="MALTODEXTRIN GLUCOSIDASE"/>
    <property type="match status" value="1"/>
</dbReference>
<dbReference type="SUPFAM" id="SSF81296">
    <property type="entry name" value="E set domains"/>
    <property type="match status" value="1"/>
</dbReference>
<dbReference type="InterPro" id="IPR006047">
    <property type="entry name" value="GH13_cat_dom"/>
</dbReference>
<dbReference type="Gene3D" id="3.20.20.80">
    <property type="entry name" value="Glycosidases"/>
    <property type="match status" value="1"/>
</dbReference>
<name>T1BT32_9ZZZZ</name>
<dbReference type="InterPro" id="IPR017853">
    <property type="entry name" value="GH"/>
</dbReference>
<keyword evidence="1" id="KW-0378">Hydrolase</keyword>
<dbReference type="InterPro" id="IPR004185">
    <property type="entry name" value="Glyco_hydro_13_lg-like_dom"/>
</dbReference>
<dbReference type="InterPro" id="IPR014756">
    <property type="entry name" value="Ig_E-set"/>
</dbReference>
<reference evidence="4" key="1">
    <citation type="submission" date="2013-08" db="EMBL/GenBank/DDBJ databases">
        <authorList>
            <person name="Mendez C."/>
            <person name="Richter M."/>
            <person name="Ferrer M."/>
            <person name="Sanchez J."/>
        </authorList>
    </citation>
    <scope>NUCLEOTIDE SEQUENCE</scope>
</reference>
<dbReference type="Pfam" id="PF02903">
    <property type="entry name" value="Alpha-amylase_N"/>
    <property type="match status" value="1"/>
</dbReference>